<comment type="similarity">
    <text evidence="2 6">Belongs to the 4-toluene sulfonate uptake permease (TSUP) (TC 2.A.102) family.</text>
</comment>
<feature type="transmembrane region" description="Helical" evidence="6">
    <location>
        <begin position="215"/>
        <end position="231"/>
    </location>
</feature>
<evidence type="ECO:0000256" key="3">
    <source>
        <dbReference type="ARBA" id="ARBA00022692"/>
    </source>
</evidence>
<evidence type="ECO:0000313" key="8">
    <source>
        <dbReference type="Proteomes" id="UP000051861"/>
    </source>
</evidence>
<gene>
    <name evidence="7" type="ORF">AMJ44_01230</name>
</gene>
<dbReference type="PANTHER" id="PTHR43701">
    <property type="entry name" value="MEMBRANE TRANSPORTER PROTEIN MJ0441-RELATED"/>
    <property type="match status" value="1"/>
</dbReference>
<sequence length="260" mass="27931">MEKGEKMEWLHFSALIILMAFLCEYVDSSLGMGYGTALTPILLLMGYNPLQIVPCILLSELVTGLSAAFFHHRLKNANFKIGTIDLKIALVMAGCSVFGGLAAVFVALNLPKFYIKLYIGLLVFAMGVLILATLKRKFKFSWKKISSLGLLAAFNKGISGGGYGPIVTSGQIISGVESKNAIGITSLAEGITCFVGVTTYYVFTNHTVDWSLSPSLILGALLSVPFAAYTVKRFKGGFLRIIVGIATLVLGLFTLGNLIL</sequence>
<dbReference type="GO" id="GO:0005886">
    <property type="term" value="C:plasma membrane"/>
    <property type="evidence" value="ECO:0007669"/>
    <property type="project" value="UniProtKB-SubCell"/>
</dbReference>
<feature type="transmembrane region" description="Helical" evidence="6">
    <location>
        <begin position="12"/>
        <end position="30"/>
    </location>
</feature>
<evidence type="ECO:0000256" key="5">
    <source>
        <dbReference type="ARBA" id="ARBA00023136"/>
    </source>
</evidence>
<feature type="transmembrane region" description="Helical" evidence="6">
    <location>
        <begin position="50"/>
        <end position="70"/>
    </location>
</feature>
<dbReference type="Pfam" id="PF01925">
    <property type="entry name" value="TauE"/>
    <property type="match status" value="1"/>
</dbReference>
<dbReference type="EMBL" id="LIZX01000010">
    <property type="protein sequence ID" value="KPJ69941.1"/>
    <property type="molecule type" value="Genomic_DNA"/>
</dbReference>
<proteinExistence type="inferred from homology"/>
<dbReference type="InterPro" id="IPR002781">
    <property type="entry name" value="TM_pro_TauE-like"/>
</dbReference>
<evidence type="ECO:0000256" key="4">
    <source>
        <dbReference type="ARBA" id="ARBA00022989"/>
    </source>
</evidence>
<dbReference type="AlphaFoldDB" id="A0A0S7Y5E7"/>
<evidence type="ECO:0000256" key="1">
    <source>
        <dbReference type="ARBA" id="ARBA00004141"/>
    </source>
</evidence>
<comment type="caution">
    <text evidence="7">The sequence shown here is derived from an EMBL/GenBank/DDBJ whole genome shotgun (WGS) entry which is preliminary data.</text>
</comment>
<comment type="subcellular location">
    <subcellularLocation>
        <location evidence="6">Cell membrane</location>
        <topology evidence="6">Multi-pass membrane protein</topology>
    </subcellularLocation>
    <subcellularLocation>
        <location evidence="1">Membrane</location>
        <topology evidence="1">Multi-pass membrane protein</topology>
    </subcellularLocation>
</comment>
<name>A0A0S7Y5E7_UNCSA</name>
<keyword evidence="4 6" id="KW-1133">Transmembrane helix</keyword>
<evidence type="ECO:0000256" key="2">
    <source>
        <dbReference type="ARBA" id="ARBA00009142"/>
    </source>
</evidence>
<keyword evidence="6" id="KW-1003">Cell membrane</keyword>
<evidence type="ECO:0000313" key="7">
    <source>
        <dbReference type="EMBL" id="KPJ69941.1"/>
    </source>
</evidence>
<dbReference type="PANTHER" id="PTHR43701:SF12">
    <property type="entry name" value="MEMBRANE TRANSPORTER PROTEIN YTNM-RELATED"/>
    <property type="match status" value="1"/>
</dbReference>
<feature type="transmembrane region" description="Helical" evidence="6">
    <location>
        <begin position="90"/>
        <end position="108"/>
    </location>
</feature>
<accession>A0A0S7Y5E7</accession>
<feature type="transmembrane region" description="Helical" evidence="6">
    <location>
        <begin position="114"/>
        <end position="134"/>
    </location>
</feature>
<keyword evidence="3 6" id="KW-0812">Transmembrane</keyword>
<feature type="transmembrane region" description="Helical" evidence="6">
    <location>
        <begin position="238"/>
        <end position="259"/>
    </location>
</feature>
<reference evidence="7 8" key="1">
    <citation type="journal article" date="2015" name="Microbiome">
        <title>Genomic resolution of linkages in carbon, nitrogen, and sulfur cycling among widespread estuary sediment bacteria.</title>
        <authorList>
            <person name="Baker B.J."/>
            <person name="Lazar C.S."/>
            <person name="Teske A.P."/>
            <person name="Dick G.J."/>
        </authorList>
    </citation>
    <scope>NUCLEOTIDE SEQUENCE [LARGE SCALE GENOMIC DNA]</scope>
    <source>
        <strain evidence="7">DG_54_3</strain>
    </source>
</reference>
<keyword evidence="5 6" id="KW-0472">Membrane</keyword>
<evidence type="ECO:0000256" key="6">
    <source>
        <dbReference type="RuleBase" id="RU363041"/>
    </source>
</evidence>
<feature type="transmembrane region" description="Helical" evidence="6">
    <location>
        <begin position="181"/>
        <end position="203"/>
    </location>
</feature>
<organism evidence="7 8">
    <name type="scientific">candidate division WOR-1 bacterium DG_54_3</name>
    <dbReference type="NCBI Taxonomy" id="1703775"/>
    <lineage>
        <taxon>Bacteria</taxon>
        <taxon>Bacillati</taxon>
        <taxon>Saganbacteria</taxon>
    </lineage>
</organism>
<dbReference type="Proteomes" id="UP000051861">
    <property type="component" value="Unassembled WGS sequence"/>
</dbReference>
<dbReference type="InterPro" id="IPR051598">
    <property type="entry name" value="TSUP/Inactive_protease-like"/>
</dbReference>
<protein>
    <recommendedName>
        <fullName evidence="6">Probable membrane transporter protein</fullName>
    </recommendedName>
</protein>